<keyword evidence="3 4" id="KW-0408">Iron</keyword>
<feature type="region of interest" description="Disordered" evidence="5">
    <location>
        <begin position="457"/>
        <end position="502"/>
    </location>
</feature>
<dbReference type="SUPFAM" id="SSF140959">
    <property type="entry name" value="Indolic compounds 2,3-dioxygenase-like"/>
    <property type="match status" value="1"/>
</dbReference>
<evidence type="ECO:0000256" key="1">
    <source>
        <dbReference type="ARBA" id="ARBA00007119"/>
    </source>
</evidence>
<evidence type="ECO:0000256" key="5">
    <source>
        <dbReference type="SAM" id="MobiDB-lite"/>
    </source>
</evidence>
<feature type="compositionally biased region" description="Polar residues" evidence="5">
    <location>
        <begin position="489"/>
        <end position="498"/>
    </location>
</feature>
<dbReference type="Gene3D" id="1.20.58.480">
    <property type="match status" value="1"/>
</dbReference>
<dbReference type="EC" id="1.13.11.52" evidence="6"/>
<dbReference type="Pfam" id="PF01231">
    <property type="entry name" value="IDO"/>
    <property type="match status" value="1"/>
</dbReference>
<proteinExistence type="inferred from homology"/>
<accession>A0A9W8DRQ8</accession>
<dbReference type="InterPro" id="IPR000898">
    <property type="entry name" value="Indolamine_dOase"/>
</dbReference>
<gene>
    <name evidence="6" type="primary">BNA2</name>
    <name evidence="6" type="ORF">H4219_000330</name>
</gene>
<protein>
    <submittedName>
        <fullName evidence="6">Tryptophan 2,3- dioxygenase</fullName>
        <ecNumber evidence="6">1.13.11.52</ecNumber>
    </submittedName>
</protein>
<name>A0A9W8DRQ8_9FUNG</name>
<dbReference type="GO" id="GO:0005737">
    <property type="term" value="C:cytoplasm"/>
    <property type="evidence" value="ECO:0007669"/>
    <property type="project" value="TreeGrafter"/>
</dbReference>
<keyword evidence="2 4" id="KW-0479">Metal-binding</keyword>
<evidence type="ECO:0000313" key="6">
    <source>
        <dbReference type="EMBL" id="KAJ1921983.1"/>
    </source>
</evidence>
<evidence type="ECO:0000256" key="3">
    <source>
        <dbReference type="ARBA" id="ARBA00023004"/>
    </source>
</evidence>
<organism evidence="6 7">
    <name type="scientific">Mycoemilia scoparia</name>
    <dbReference type="NCBI Taxonomy" id="417184"/>
    <lineage>
        <taxon>Eukaryota</taxon>
        <taxon>Fungi</taxon>
        <taxon>Fungi incertae sedis</taxon>
        <taxon>Zoopagomycota</taxon>
        <taxon>Kickxellomycotina</taxon>
        <taxon>Kickxellomycetes</taxon>
        <taxon>Kickxellales</taxon>
        <taxon>Kickxellaceae</taxon>
        <taxon>Mycoemilia</taxon>
    </lineage>
</organism>
<comment type="similarity">
    <text evidence="1">Belongs to the indoleamine 2,3-dioxygenase family.</text>
</comment>
<evidence type="ECO:0000256" key="4">
    <source>
        <dbReference type="PIRSR" id="PIRSR600898-1"/>
    </source>
</evidence>
<keyword evidence="7" id="KW-1185">Reference proteome</keyword>
<dbReference type="EMBL" id="JANBPU010000002">
    <property type="protein sequence ID" value="KAJ1921983.1"/>
    <property type="molecule type" value="Genomic_DNA"/>
</dbReference>
<keyword evidence="6" id="KW-0223">Dioxygenase</keyword>
<dbReference type="GO" id="GO:0033754">
    <property type="term" value="F:indoleamine 2,3-dioxygenase activity"/>
    <property type="evidence" value="ECO:0007669"/>
    <property type="project" value="UniProtKB-EC"/>
</dbReference>
<feature type="region of interest" description="Disordered" evidence="5">
    <location>
        <begin position="526"/>
        <end position="549"/>
    </location>
</feature>
<dbReference type="GO" id="GO:0046872">
    <property type="term" value="F:metal ion binding"/>
    <property type="evidence" value="ECO:0007669"/>
    <property type="project" value="UniProtKB-KW"/>
</dbReference>
<feature type="binding site" description="proximal binding residue" evidence="4">
    <location>
        <position position="407"/>
    </location>
    <ligand>
        <name>heme b</name>
        <dbReference type="ChEBI" id="CHEBI:60344"/>
    </ligand>
    <ligandPart>
        <name>Fe</name>
        <dbReference type="ChEBI" id="CHEBI:18248"/>
    </ligandPart>
</feature>
<dbReference type="GO" id="GO:0019441">
    <property type="term" value="P:L-tryptophan catabolic process to kynurenine"/>
    <property type="evidence" value="ECO:0007669"/>
    <property type="project" value="InterPro"/>
</dbReference>
<evidence type="ECO:0000313" key="7">
    <source>
        <dbReference type="Proteomes" id="UP001150538"/>
    </source>
</evidence>
<feature type="compositionally biased region" description="Polar residues" evidence="5">
    <location>
        <begin position="284"/>
        <end position="295"/>
    </location>
</feature>
<dbReference type="InterPro" id="IPR037217">
    <property type="entry name" value="Trp/Indoleamine_2_3_dOase-like"/>
</dbReference>
<dbReference type="GO" id="GO:0034354">
    <property type="term" value="P:'de novo' NAD+ biosynthetic process from L-tryptophan"/>
    <property type="evidence" value="ECO:0007669"/>
    <property type="project" value="TreeGrafter"/>
</dbReference>
<dbReference type="PROSITE" id="PS00876">
    <property type="entry name" value="IDO_1"/>
    <property type="match status" value="1"/>
</dbReference>
<dbReference type="PANTHER" id="PTHR28657:SF5">
    <property type="entry name" value="INDOLEAMINE 2,3-DIOXYGENASE"/>
    <property type="match status" value="1"/>
</dbReference>
<dbReference type="AlphaFoldDB" id="A0A9W8DRQ8"/>
<reference evidence="6" key="1">
    <citation type="submission" date="2022-07" db="EMBL/GenBank/DDBJ databases">
        <title>Phylogenomic reconstructions and comparative analyses of Kickxellomycotina fungi.</title>
        <authorList>
            <person name="Reynolds N.K."/>
            <person name="Stajich J.E."/>
            <person name="Barry K."/>
            <person name="Grigoriev I.V."/>
            <person name="Crous P."/>
            <person name="Smith M.E."/>
        </authorList>
    </citation>
    <scope>NUCLEOTIDE SEQUENCE</scope>
    <source>
        <strain evidence="6">NBRC 100468</strain>
    </source>
</reference>
<dbReference type="OrthoDB" id="540174at2759"/>
<feature type="compositionally biased region" description="Basic and acidic residues" evidence="5">
    <location>
        <begin position="539"/>
        <end position="549"/>
    </location>
</feature>
<evidence type="ECO:0000256" key="2">
    <source>
        <dbReference type="ARBA" id="ARBA00022723"/>
    </source>
</evidence>
<feature type="region of interest" description="Disordered" evidence="5">
    <location>
        <begin position="275"/>
        <end position="320"/>
    </location>
</feature>
<keyword evidence="4" id="KW-0349">Heme</keyword>
<sequence length="549" mass="61231">MTSPPSRYPKSQRPLLSLKDYDISPENGFLPSEPPLRRLENPYFEPWELILDNLSQHISDCSIRDKIHEVLPEAIAVPWVAVAEYLELNPVLSCASVVLWNWQSLVDFENDNDAMFLDNLSTLHTFTGTIDESWFFLITVAIEAEGGNAIRAILRGMKAAENDDIKAMVDELSMIADIIERINRIFERMYEKCDPNAFYWHIRSYFAGGENMEKAGLPYGILYKGVDDEGIEDEEEGSDEYKARFRRYAGGSAGQSSIIQVLDIGLGVTHYPTKSDVAEDRAGTKSSTQPSNQQKRIIPPTPPSEATSHQPPSVLLSPQTPANSYLMRMREYMPGPHRRFLEDLGASCKIREYVSKVLENNLNINMDGSYIYGETSTNSRYSQEDCRDLHMVYNGCVDLLKEFRNHHIQMVTRYIIIPARRGPPANAKTHSLATATATNAPRVKHPQLSINKNITSTVSGMLGTPPPTPPSYGFSREPSLSPRLGSGSYGTATSNSDVLKSPISPSLKPAKYAKLARKVEDDDIVRGTGGTDAISFLKQSRDETASTRI</sequence>
<dbReference type="Proteomes" id="UP001150538">
    <property type="component" value="Unassembled WGS sequence"/>
</dbReference>
<keyword evidence="6" id="KW-0560">Oxidoreductase</keyword>
<dbReference type="GO" id="GO:0020037">
    <property type="term" value="F:heme binding"/>
    <property type="evidence" value="ECO:0007669"/>
    <property type="project" value="InterPro"/>
</dbReference>
<feature type="compositionally biased region" description="Polar residues" evidence="5">
    <location>
        <begin position="304"/>
        <end position="320"/>
    </location>
</feature>
<comment type="caution">
    <text evidence="6">The sequence shown here is derived from an EMBL/GenBank/DDBJ whole genome shotgun (WGS) entry which is preliminary data.</text>
</comment>
<dbReference type="PANTHER" id="PTHR28657">
    <property type="entry name" value="INDOLEAMINE 2,3-DIOXYGENASE"/>
    <property type="match status" value="1"/>
</dbReference>